<accession>A0AAE3GQT9</accession>
<protein>
    <submittedName>
        <fullName evidence="5">Class I SAM-dependent methyltransferase</fullName>
    </submittedName>
</protein>
<organism evidence="5 6">
    <name type="scientific">Limnofasciculus baicalensis BBK-W-15</name>
    <dbReference type="NCBI Taxonomy" id="2699891"/>
    <lineage>
        <taxon>Bacteria</taxon>
        <taxon>Bacillati</taxon>
        <taxon>Cyanobacteriota</taxon>
        <taxon>Cyanophyceae</taxon>
        <taxon>Coleofasciculales</taxon>
        <taxon>Coleofasciculaceae</taxon>
        <taxon>Limnofasciculus</taxon>
        <taxon>Limnofasciculus baicalensis</taxon>
    </lineage>
</organism>
<evidence type="ECO:0000256" key="1">
    <source>
        <dbReference type="ARBA" id="ARBA00022603"/>
    </source>
</evidence>
<dbReference type="InterPro" id="IPR008854">
    <property type="entry name" value="TPMT"/>
</dbReference>
<evidence type="ECO:0000256" key="3">
    <source>
        <dbReference type="ARBA" id="ARBA00022691"/>
    </source>
</evidence>
<evidence type="ECO:0000256" key="2">
    <source>
        <dbReference type="ARBA" id="ARBA00022679"/>
    </source>
</evidence>
<proteinExistence type="predicted"/>
<dbReference type="Pfam" id="PF13649">
    <property type="entry name" value="Methyltransf_25"/>
    <property type="match status" value="1"/>
</dbReference>
<dbReference type="Gene3D" id="3.40.50.150">
    <property type="entry name" value="Vaccinia Virus protein VP39"/>
    <property type="match status" value="1"/>
</dbReference>
<reference evidence="5" key="1">
    <citation type="submission" date="2022-06" db="EMBL/GenBank/DDBJ databases">
        <title>New cyanobacteria of genus Symplocastrum in benthos of Lake Baikal.</title>
        <authorList>
            <person name="Sorokovikova E."/>
            <person name="Tikhonova I."/>
            <person name="Krasnopeev A."/>
            <person name="Evseev P."/>
            <person name="Gladkikh A."/>
            <person name="Belykh O."/>
        </authorList>
    </citation>
    <scope>NUCLEOTIDE SEQUENCE</scope>
    <source>
        <strain evidence="5">BBK-W-15</strain>
    </source>
</reference>
<dbReference type="CDD" id="cd02440">
    <property type="entry name" value="AdoMet_MTases"/>
    <property type="match status" value="1"/>
</dbReference>
<dbReference type="PANTHER" id="PTHR12843">
    <property type="entry name" value="PROTEIN-LYSINE N-METHYLTRANSFERASE METTL10"/>
    <property type="match status" value="1"/>
</dbReference>
<dbReference type="Proteomes" id="UP001204953">
    <property type="component" value="Unassembled WGS sequence"/>
</dbReference>
<dbReference type="GO" id="GO:0016279">
    <property type="term" value="F:protein-lysine N-methyltransferase activity"/>
    <property type="evidence" value="ECO:0007669"/>
    <property type="project" value="TreeGrafter"/>
</dbReference>
<dbReference type="EMBL" id="JAMZMM010000059">
    <property type="protein sequence ID" value="MCP2728514.1"/>
    <property type="molecule type" value="Genomic_DNA"/>
</dbReference>
<evidence type="ECO:0000259" key="4">
    <source>
        <dbReference type="Pfam" id="PF13649"/>
    </source>
</evidence>
<dbReference type="SUPFAM" id="SSF53335">
    <property type="entry name" value="S-adenosyl-L-methionine-dependent methyltransferases"/>
    <property type="match status" value="1"/>
</dbReference>
<dbReference type="GO" id="GO:0005737">
    <property type="term" value="C:cytoplasm"/>
    <property type="evidence" value="ECO:0007669"/>
    <property type="project" value="TreeGrafter"/>
</dbReference>
<keyword evidence="6" id="KW-1185">Reference proteome</keyword>
<feature type="domain" description="Methyltransferase" evidence="4">
    <location>
        <begin position="47"/>
        <end position="140"/>
    </location>
</feature>
<dbReference type="GO" id="GO:0032259">
    <property type="term" value="P:methylation"/>
    <property type="evidence" value="ECO:0007669"/>
    <property type="project" value="UniProtKB-KW"/>
</dbReference>
<evidence type="ECO:0000313" key="5">
    <source>
        <dbReference type="EMBL" id="MCP2728514.1"/>
    </source>
</evidence>
<dbReference type="AlphaFoldDB" id="A0AAE3GQT9"/>
<comment type="caution">
    <text evidence="5">The sequence shown here is derived from an EMBL/GenBank/DDBJ whole genome shotgun (WGS) entry which is preliminary data.</text>
</comment>
<dbReference type="PROSITE" id="PS51585">
    <property type="entry name" value="SAM_MT_TPMT"/>
    <property type="match status" value="1"/>
</dbReference>
<name>A0AAE3GQT9_9CYAN</name>
<keyword evidence="3" id="KW-0949">S-adenosyl-L-methionine</keyword>
<dbReference type="InterPro" id="IPR029063">
    <property type="entry name" value="SAM-dependent_MTases_sf"/>
</dbReference>
<dbReference type="RefSeq" id="WP_254011310.1">
    <property type="nucleotide sequence ID" value="NZ_JAMZMM010000059.1"/>
</dbReference>
<keyword evidence="1 5" id="KW-0489">Methyltransferase</keyword>
<evidence type="ECO:0000313" key="6">
    <source>
        <dbReference type="Proteomes" id="UP001204953"/>
    </source>
</evidence>
<sequence>MNQRRELPDWKQIYQEKEAETMAWFNPDLDADLDLALTKLNLKAGTVLDLGTGPGTQALALAQRGFQVTGTDISDAAIIRAKGIAAEKGLDIDFRQDDILNSKLDQSFDIVFDRGCFHVFHEEQRQDYVRTVSRLVKPKGYFLLKCFSYLETRPDGPYRFTPAEIGDIFEGEFKLFLVEDTVYQGTMEVFPKALFCVLEKI</sequence>
<dbReference type="InterPro" id="IPR041698">
    <property type="entry name" value="Methyltransf_25"/>
</dbReference>
<keyword evidence="2" id="KW-0808">Transferase</keyword>
<dbReference type="PANTHER" id="PTHR12843:SF5">
    <property type="entry name" value="EEF1A LYSINE METHYLTRANSFERASE 2"/>
    <property type="match status" value="1"/>
</dbReference>
<gene>
    <name evidence="5" type="ORF">NJ959_08495</name>
</gene>